<gene>
    <name evidence="1" type="ORF">FHS48_003531</name>
</gene>
<evidence type="ECO:0000313" key="2">
    <source>
        <dbReference type="Proteomes" id="UP000544872"/>
    </source>
</evidence>
<comment type="caution">
    <text evidence="1">The sequence shown here is derived from an EMBL/GenBank/DDBJ whole genome shotgun (WGS) entry which is preliminary data.</text>
</comment>
<reference evidence="1 2" key="1">
    <citation type="submission" date="2020-08" db="EMBL/GenBank/DDBJ databases">
        <title>Genomic Encyclopedia of Type Strains, Phase IV (KMG-IV): sequencing the most valuable type-strain genomes for metagenomic binning, comparative biology and taxonomic classification.</title>
        <authorList>
            <person name="Goeker M."/>
        </authorList>
    </citation>
    <scope>NUCLEOTIDE SEQUENCE [LARGE SCALE GENOMIC DNA]</scope>
    <source>
        <strain evidence="1 2">DSM 11590</strain>
    </source>
</reference>
<sequence length="85" mass="8923">MSGLQSAGDQNAGGQKSVLRDQVRQELATADLRHLADGIGCTVRVRVPMDLLARAKALTGLEDTEQVLHAALVHLVMGPGENGGH</sequence>
<dbReference type="RefSeq" id="WP_184265424.1">
    <property type="nucleotide sequence ID" value="NZ_JACIIX010000016.1"/>
</dbReference>
<name>A0A7W9ZKV0_NOVIT</name>
<evidence type="ECO:0000313" key="1">
    <source>
        <dbReference type="EMBL" id="MBB6212084.1"/>
    </source>
</evidence>
<protein>
    <submittedName>
        <fullName evidence="1">Phage-related baseplate assembly protein</fullName>
    </submittedName>
</protein>
<keyword evidence="2" id="KW-1185">Reference proteome</keyword>
<dbReference type="AlphaFoldDB" id="A0A7W9ZKV0"/>
<organism evidence="1 2">
    <name type="scientific">Novispirillum itersonii</name>
    <name type="common">Aquaspirillum itersonii</name>
    <dbReference type="NCBI Taxonomy" id="189"/>
    <lineage>
        <taxon>Bacteria</taxon>
        <taxon>Pseudomonadati</taxon>
        <taxon>Pseudomonadota</taxon>
        <taxon>Alphaproteobacteria</taxon>
        <taxon>Rhodospirillales</taxon>
        <taxon>Novispirillaceae</taxon>
        <taxon>Novispirillum</taxon>
    </lineage>
</organism>
<dbReference type="Proteomes" id="UP000544872">
    <property type="component" value="Unassembled WGS sequence"/>
</dbReference>
<dbReference type="EMBL" id="JACIIX010000016">
    <property type="protein sequence ID" value="MBB6212084.1"/>
    <property type="molecule type" value="Genomic_DNA"/>
</dbReference>
<proteinExistence type="predicted"/>
<accession>A0A7W9ZKV0</accession>